<evidence type="ECO:0000256" key="7">
    <source>
        <dbReference type="ARBA" id="ARBA00022801"/>
    </source>
</evidence>
<dbReference type="SMART" id="SM00987">
    <property type="entry name" value="UreE_C"/>
    <property type="match status" value="1"/>
</dbReference>
<evidence type="ECO:0000256" key="5">
    <source>
        <dbReference type="ARBA" id="ARBA00018429"/>
    </source>
</evidence>
<evidence type="ECO:0000256" key="11">
    <source>
        <dbReference type="RuleBase" id="RU003780"/>
    </source>
</evidence>
<dbReference type="NCBIfam" id="NF003592">
    <property type="entry name" value="PRK05254.1-5"/>
    <property type="match status" value="1"/>
</dbReference>
<accession>A0A2T6B715</accession>
<evidence type="ECO:0000313" key="14">
    <source>
        <dbReference type="Proteomes" id="UP000244224"/>
    </source>
</evidence>
<evidence type="ECO:0000256" key="1">
    <source>
        <dbReference type="ARBA" id="ARBA00001400"/>
    </source>
</evidence>
<dbReference type="PANTHER" id="PTHR11264:SF0">
    <property type="entry name" value="URACIL-DNA GLYCOSYLASE"/>
    <property type="match status" value="1"/>
</dbReference>
<dbReference type="GO" id="GO:0097510">
    <property type="term" value="P:base-excision repair, AP site formation via deaminated base removal"/>
    <property type="evidence" value="ECO:0007669"/>
    <property type="project" value="TreeGrafter"/>
</dbReference>
<feature type="active site" description="Proton acceptor" evidence="9 10">
    <location>
        <position position="58"/>
    </location>
</feature>
<keyword evidence="8 9" id="KW-0234">DNA repair</keyword>
<dbReference type="Pfam" id="PF03167">
    <property type="entry name" value="UDG"/>
    <property type="match status" value="1"/>
</dbReference>
<evidence type="ECO:0000256" key="3">
    <source>
        <dbReference type="ARBA" id="ARBA00008184"/>
    </source>
</evidence>
<dbReference type="CDD" id="cd10027">
    <property type="entry name" value="UDG-F1-like"/>
    <property type="match status" value="1"/>
</dbReference>
<protein>
    <recommendedName>
        <fullName evidence="5 9">Uracil-DNA glycosylase</fullName>
        <shortName evidence="9">UDG</shortName>
        <ecNumber evidence="4 9">3.2.2.27</ecNumber>
    </recommendedName>
</protein>
<evidence type="ECO:0000256" key="8">
    <source>
        <dbReference type="ARBA" id="ARBA00023204"/>
    </source>
</evidence>
<dbReference type="InterPro" id="IPR018085">
    <property type="entry name" value="Ura-DNA_Glyclase_AS"/>
</dbReference>
<evidence type="ECO:0000256" key="4">
    <source>
        <dbReference type="ARBA" id="ARBA00012030"/>
    </source>
</evidence>
<keyword evidence="9" id="KW-0963">Cytoplasm</keyword>
<evidence type="ECO:0000259" key="12">
    <source>
        <dbReference type="SMART" id="SM00986"/>
    </source>
</evidence>
<dbReference type="NCBIfam" id="NF003588">
    <property type="entry name" value="PRK05254.1-1"/>
    <property type="match status" value="1"/>
</dbReference>
<keyword evidence="6 9" id="KW-0227">DNA damage</keyword>
<dbReference type="PANTHER" id="PTHR11264">
    <property type="entry name" value="URACIL-DNA GLYCOSYLASE"/>
    <property type="match status" value="1"/>
</dbReference>
<dbReference type="GO" id="GO:0005737">
    <property type="term" value="C:cytoplasm"/>
    <property type="evidence" value="ECO:0007669"/>
    <property type="project" value="UniProtKB-SubCell"/>
</dbReference>
<name>A0A2T6B715_9RHOB</name>
<reference evidence="13 14" key="1">
    <citation type="submission" date="2018-04" db="EMBL/GenBank/DDBJ databases">
        <title>Genomic Encyclopedia of Archaeal and Bacterial Type Strains, Phase II (KMG-II): from individual species to whole genera.</title>
        <authorList>
            <person name="Goeker M."/>
        </authorList>
    </citation>
    <scope>NUCLEOTIDE SEQUENCE [LARGE SCALE GENOMIC DNA]</scope>
    <source>
        <strain evidence="13 14">DSM 21823</strain>
    </source>
</reference>
<keyword evidence="7 9" id="KW-0378">Hydrolase</keyword>
<organism evidence="13 14">
    <name type="scientific">Gemmobacter caeni</name>
    <dbReference type="NCBI Taxonomy" id="589035"/>
    <lineage>
        <taxon>Bacteria</taxon>
        <taxon>Pseudomonadati</taxon>
        <taxon>Pseudomonadota</taxon>
        <taxon>Alphaproteobacteria</taxon>
        <taxon>Rhodobacterales</taxon>
        <taxon>Paracoccaceae</taxon>
        <taxon>Gemmobacter</taxon>
    </lineage>
</organism>
<comment type="catalytic activity">
    <reaction evidence="1 9 11">
        <text>Hydrolyzes single-stranded DNA or mismatched double-stranded DNA and polynucleotides, releasing free uracil.</text>
        <dbReference type="EC" id="3.2.2.27"/>
    </reaction>
</comment>
<dbReference type="SMART" id="SM00986">
    <property type="entry name" value="UDG"/>
    <property type="match status" value="1"/>
</dbReference>
<feature type="domain" description="Uracil-DNA glycosylase-like" evidence="12">
    <location>
        <begin position="43"/>
        <end position="201"/>
    </location>
</feature>
<comment type="similarity">
    <text evidence="3 9 11">Belongs to the uracil-DNA glycosylase (UDG) superfamily. UNG family.</text>
</comment>
<keyword evidence="14" id="KW-1185">Reference proteome</keyword>
<dbReference type="EMBL" id="QBKP01000003">
    <property type="protein sequence ID" value="PTX51871.1"/>
    <property type="molecule type" value="Genomic_DNA"/>
</dbReference>
<comment type="caution">
    <text evidence="13">The sequence shown here is derived from an EMBL/GenBank/DDBJ whole genome shotgun (WGS) entry which is preliminary data.</text>
</comment>
<evidence type="ECO:0000256" key="6">
    <source>
        <dbReference type="ARBA" id="ARBA00022763"/>
    </source>
</evidence>
<dbReference type="HAMAP" id="MF_00148">
    <property type="entry name" value="UDG"/>
    <property type="match status" value="1"/>
</dbReference>
<comment type="function">
    <text evidence="2 9 11">Excises uracil residues from the DNA which can arise as a result of misincorporation of dUMP residues by DNA polymerase or due to deamination of cytosine.</text>
</comment>
<dbReference type="EC" id="3.2.2.27" evidence="4 9"/>
<dbReference type="SUPFAM" id="SSF52141">
    <property type="entry name" value="Uracil-DNA glycosylase-like"/>
    <property type="match status" value="1"/>
</dbReference>
<dbReference type="OrthoDB" id="9804372at2"/>
<sequence length="213" mass="22912">MSGLDIPASWADLPFFRDDWPALAARLSVTPGWQPQSPFRALDLTPRDRVRVVILGQDPYPTPGRATGLAFSFPPGAAPQHSLKNILTELHDDLGVAKCDGDLTGWAEQGVLLLNAVLTVPQGQANGHKGWGWEALVQQVLATTTADGPRAFVLWGGPAQKLCAKLPRDGHLFLESAHPSPLSAYRGFFGSKPFSQVNRWLASTGGTPVDWSA</sequence>
<dbReference type="NCBIfam" id="TIGR00628">
    <property type="entry name" value="ung"/>
    <property type="match status" value="1"/>
</dbReference>
<dbReference type="InterPro" id="IPR036895">
    <property type="entry name" value="Uracil-DNA_glycosylase-like_sf"/>
</dbReference>
<gene>
    <name evidence="9" type="primary">ung</name>
    <name evidence="13" type="ORF">C8N34_103377</name>
</gene>
<dbReference type="PROSITE" id="PS00130">
    <property type="entry name" value="U_DNA_GLYCOSYLASE"/>
    <property type="match status" value="1"/>
</dbReference>
<evidence type="ECO:0000313" key="13">
    <source>
        <dbReference type="EMBL" id="PTX51871.1"/>
    </source>
</evidence>
<evidence type="ECO:0000256" key="10">
    <source>
        <dbReference type="PROSITE-ProRule" id="PRU10072"/>
    </source>
</evidence>
<dbReference type="InterPro" id="IPR005122">
    <property type="entry name" value="Uracil-DNA_glycosylase-like"/>
</dbReference>
<evidence type="ECO:0000256" key="2">
    <source>
        <dbReference type="ARBA" id="ARBA00002631"/>
    </source>
</evidence>
<dbReference type="Proteomes" id="UP000244224">
    <property type="component" value="Unassembled WGS sequence"/>
</dbReference>
<dbReference type="Gene3D" id="3.40.470.10">
    <property type="entry name" value="Uracil-DNA glycosylase-like domain"/>
    <property type="match status" value="1"/>
</dbReference>
<evidence type="ECO:0000256" key="9">
    <source>
        <dbReference type="HAMAP-Rule" id="MF_00148"/>
    </source>
</evidence>
<dbReference type="RefSeq" id="WP_108128310.1">
    <property type="nucleotide sequence ID" value="NZ_QBKP01000003.1"/>
</dbReference>
<dbReference type="GO" id="GO:0004844">
    <property type="term" value="F:uracil DNA N-glycosylase activity"/>
    <property type="evidence" value="ECO:0007669"/>
    <property type="project" value="UniProtKB-UniRule"/>
</dbReference>
<proteinExistence type="inferred from homology"/>
<dbReference type="InterPro" id="IPR002043">
    <property type="entry name" value="UDG_fam1"/>
</dbReference>
<comment type="subcellular location">
    <subcellularLocation>
        <location evidence="9">Cytoplasm</location>
    </subcellularLocation>
</comment>
<dbReference type="AlphaFoldDB" id="A0A2T6B715"/>